<comment type="caution">
    <text evidence="10">The sequence shown here is derived from an EMBL/GenBank/DDBJ whole genome shotgun (WGS) entry which is preliminary data.</text>
</comment>
<dbReference type="SUPFAM" id="SSF51735">
    <property type="entry name" value="NAD(P)-binding Rossmann-fold domains"/>
    <property type="match status" value="1"/>
</dbReference>
<proteinExistence type="inferred from homology"/>
<dbReference type="PANTHER" id="PTHR42751:SF1">
    <property type="entry name" value="CATION_PROTON ANTIPORTER YBAL-RELATED"/>
    <property type="match status" value="1"/>
</dbReference>
<feature type="transmembrane region" description="Helical" evidence="7">
    <location>
        <begin position="109"/>
        <end position="130"/>
    </location>
</feature>
<feature type="transmembrane region" description="Helical" evidence="7">
    <location>
        <begin position="173"/>
        <end position="194"/>
    </location>
</feature>
<keyword evidence="5 7" id="KW-1133">Transmembrane helix</keyword>
<dbReference type="EMBL" id="JACBZX010000001">
    <property type="protein sequence ID" value="NYG36631.1"/>
    <property type="molecule type" value="Genomic_DNA"/>
</dbReference>
<feature type="domain" description="RCK N-terminal" evidence="9">
    <location>
        <begin position="391"/>
        <end position="505"/>
    </location>
</feature>
<feature type="transmembrane region" description="Helical" evidence="7">
    <location>
        <begin position="47"/>
        <end position="64"/>
    </location>
</feature>
<dbReference type="AlphaFoldDB" id="A0A852XDU4"/>
<evidence type="ECO:0000259" key="8">
    <source>
        <dbReference type="Pfam" id="PF00999"/>
    </source>
</evidence>
<dbReference type="InterPro" id="IPR006153">
    <property type="entry name" value="Cation/H_exchanger_TM"/>
</dbReference>
<keyword evidence="11" id="KW-1185">Reference proteome</keyword>
<dbReference type="Proteomes" id="UP000592181">
    <property type="component" value="Unassembled WGS sequence"/>
</dbReference>
<feature type="domain" description="Cation/H+ exchanger transmembrane" evidence="8">
    <location>
        <begin position="10"/>
        <end position="350"/>
    </location>
</feature>
<feature type="transmembrane region" description="Helical" evidence="7">
    <location>
        <begin position="335"/>
        <end position="353"/>
    </location>
</feature>
<feature type="transmembrane region" description="Helical" evidence="7">
    <location>
        <begin position="276"/>
        <end position="297"/>
    </location>
</feature>
<evidence type="ECO:0000256" key="7">
    <source>
        <dbReference type="SAM" id="Phobius"/>
    </source>
</evidence>
<evidence type="ECO:0000313" key="10">
    <source>
        <dbReference type="EMBL" id="NYG36631.1"/>
    </source>
</evidence>
<accession>A0A852XDU4</accession>
<dbReference type="RefSeq" id="WP_179462101.1">
    <property type="nucleotide sequence ID" value="NZ_JACBZX010000001.1"/>
</dbReference>
<dbReference type="InterPro" id="IPR036291">
    <property type="entry name" value="NAD(P)-bd_dom_sf"/>
</dbReference>
<reference evidence="10 11" key="1">
    <citation type="submission" date="2020-07" db="EMBL/GenBank/DDBJ databases">
        <title>Sequencing the genomes of 1000 actinobacteria strains.</title>
        <authorList>
            <person name="Klenk H.-P."/>
        </authorList>
    </citation>
    <scope>NUCLEOTIDE SEQUENCE [LARGE SCALE GENOMIC DNA]</scope>
    <source>
        <strain evidence="10 11">DSM 24723</strain>
    </source>
</reference>
<keyword evidence="3" id="KW-0813">Transport</keyword>
<dbReference type="GO" id="GO:0006813">
    <property type="term" value="P:potassium ion transport"/>
    <property type="evidence" value="ECO:0007669"/>
    <property type="project" value="InterPro"/>
</dbReference>
<dbReference type="InterPro" id="IPR003148">
    <property type="entry name" value="RCK_N"/>
</dbReference>
<dbReference type="Gene3D" id="1.20.1530.20">
    <property type="match status" value="1"/>
</dbReference>
<evidence type="ECO:0000256" key="4">
    <source>
        <dbReference type="ARBA" id="ARBA00022692"/>
    </source>
</evidence>
<evidence type="ECO:0000256" key="1">
    <source>
        <dbReference type="ARBA" id="ARBA00004141"/>
    </source>
</evidence>
<evidence type="ECO:0000256" key="3">
    <source>
        <dbReference type="ARBA" id="ARBA00022448"/>
    </source>
</evidence>
<feature type="transmembrane region" description="Helical" evidence="7">
    <location>
        <begin position="142"/>
        <end position="167"/>
    </location>
</feature>
<dbReference type="PANTHER" id="PTHR42751">
    <property type="entry name" value="SODIUM/HYDROGEN EXCHANGER FAMILY/TRKA DOMAIN PROTEIN"/>
    <property type="match status" value="1"/>
</dbReference>
<evidence type="ECO:0000256" key="2">
    <source>
        <dbReference type="ARBA" id="ARBA00005551"/>
    </source>
</evidence>
<keyword evidence="6 7" id="KW-0472">Membrane</keyword>
<dbReference type="GO" id="GO:1902600">
    <property type="term" value="P:proton transmembrane transport"/>
    <property type="evidence" value="ECO:0007669"/>
    <property type="project" value="InterPro"/>
</dbReference>
<dbReference type="GO" id="GO:0015297">
    <property type="term" value="F:antiporter activity"/>
    <property type="evidence" value="ECO:0007669"/>
    <property type="project" value="InterPro"/>
</dbReference>
<evidence type="ECO:0000256" key="5">
    <source>
        <dbReference type="ARBA" id="ARBA00022989"/>
    </source>
</evidence>
<dbReference type="Pfam" id="PF02254">
    <property type="entry name" value="TrkA_N"/>
    <property type="match status" value="1"/>
</dbReference>
<dbReference type="GO" id="GO:0016020">
    <property type="term" value="C:membrane"/>
    <property type="evidence" value="ECO:0007669"/>
    <property type="project" value="UniProtKB-SubCell"/>
</dbReference>
<dbReference type="InterPro" id="IPR038770">
    <property type="entry name" value="Na+/solute_symporter_sf"/>
</dbReference>
<name>A0A852XDU4_9MICO</name>
<feature type="transmembrane region" description="Helical" evidence="7">
    <location>
        <begin position="76"/>
        <end position="103"/>
    </location>
</feature>
<evidence type="ECO:0000313" key="11">
    <source>
        <dbReference type="Proteomes" id="UP000592181"/>
    </source>
</evidence>
<keyword evidence="4 7" id="KW-0812">Transmembrane</keyword>
<feature type="transmembrane region" description="Helical" evidence="7">
    <location>
        <begin position="201"/>
        <end position="219"/>
    </location>
</feature>
<dbReference type="Gene3D" id="3.40.50.720">
    <property type="entry name" value="NAD(P)-binding Rossmann-like Domain"/>
    <property type="match status" value="1"/>
</dbReference>
<comment type="similarity">
    <text evidence="2">Belongs to the monovalent cation:proton antiporter 2 (CPA2) transporter (TC 2.A.37) family.</text>
</comment>
<organism evidence="10 11">
    <name type="scientific">Janibacter alkaliphilus</name>
    <dbReference type="NCBI Taxonomy" id="1069963"/>
    <lineage>
        <taxon>Bacteria</taxon>
        <taxon>Bacillati</taxon>
        <taxon>Actinomycetota</taxon>
        <taxon>Actinomycetes</taxon>
        <taxon>Micrococcales</taxon>
        <taxon>Intrasporangiaceae</taxon>
        <taxon>Janibacter</taxon>
    </lineage>
</organism>
<sequence length="526" mass="55485">MEVASTYLVVTFGCALLAVVLRLPPLVGFLSAGFLLAAIGADPLPGLEVAADLGVTLLLFGIGLKLDVRTLVRPEVWVTSVAHMGIFSIVGAGVLGLLSLAGLPYLAGLGWPGLLALGFALSYSSTVLVVKVLEDRGEQQAFYGRIALGVLVIQDLAAVLFIVAANGELPSPWVFALVLLWPLSRVVRALWGWLGHGEMQALFGILVALVPGYALFEALGLKGDLGALVMGLLLAGHPAATELSRQLSSIKDVLLIGFFINIGMTEVPQLDHVLVALVVLVMLPLQGWGYAGLLRLFRITRHATSRVGLLLANFSEFGLIVTATASATGWVSEDWLTIMALAVAASFVLSAAVNRHERLADEVARALPADPPRERVHPECRPFDVGDAEAVVIGIGRVGTGAAHQLADVHHLRTLGVEQSRDKLAPITRGGIQVIEADGTDTGLVDAIVESPTIRLVVLALPAHQACLDITHLLHEHGYTGVIAAAARYEDHARQLRAAGVDVVLQVYAGAGAQLADEARALTDAR</sequence>
<evidence type="ECO:0000256" key="6">
    <source>
        <dbReference type="ARBA" id="ARBA00023136"/>
    </source>
</evidence>
<feature type="transmembrane region" description="Helical" evidence="7">
    <location>
        <begin position="309"/>
        <end position="329"/>
    </location>
</feature>
<dbReference type="Pfam" id="PF00999">
    <property type="entry name" value="Na_H_Exchanger"/>
    <property type="match status" value="1"/>
</dbReference>
<gene>
    <name evidence="10" type="ORF">BJY28_001100</name>
</gene>
<protein>
    <submittedName>
        <fullName evidence="10">Putative Kef-type K+ transport protein</fullName>
    </submittedName>
</protein>
<evidence type="ECO:0000259" key="9">
    <source>
        <dbReference type="Pfam" id="PF02254"/>
    </source>
</evidence>
<comment type="subcellular location">
    <subcellularLocation>
        <location evidence="1">Membrane</location>
        <topology evidence="1">Multi-pass membrane protein</topology>
    </subcellularLocation>
</comment>